<dbReference type="PROSITE" id="PS51257">
    <property type="entry name" value="PROKAR_LIPOPROTEIN"/>
    <property type="match status" value="1"/>
</dbReference>
<accession>A0A0G2SS69</accession>
<gene>
    <name evidence="2" type="ORF">Pm5461_094</name>
</gene>
<dbReference type="GeneID" id="26622896"/>
<dbReference type="InterPro" id="IPR023346">
    <property type="entry name" value="Lysozyme-like_dom_sf"/>
</dbReference>
<dbReference type="KEGG" id="vg:26622896"/>
<dbReference type="OrthoDB" id="11578at10239"/>
<evidence type="ECO:0000313" key="2">
    <source>
        <dbReference type="EMBL" id="AKA61959.1"/>
    </source>
</evidence>
<organism evidence="2 3">
    <name type="scientific">Proteus phage vB_PmiM_Pm5461</name>
    <dbReference type="NCBI Taxonomy" id="1636250"/>
    <lineage>
        <taxon>Viruses</taxon>
        <taxon>Duplodnaviria</taxon>
        <taxon>Heunggongvirae</taxon>
        <taxon>Uroviricota</taxon>
        <taxon>Caudoviricetes</taxon>
        <taxon>Pantevenvirales</taxon>
        <taxon>Straboviridae</taxon>
        <taxon>Bragavirus</taxon>
        <taxon>Bragavirus pm5461</taxon>
    </lineage>
</organism>
<reference evidence="2 3" key="1">
    <citation type="submission" date="2015-03" db="EMBL/GenBank/DDBJ databases">
        <authorList>
            <person name="Melo L.D.R."/>
            <person name="Veiga P."/>
            <person name="Cerca N."/>
            <person name="Kropinski A.M."/>
            <person name="Azeredo J."/>
            <person name="Almeida C."/>
            <person name="Sillankorva S."/>
        </authorList>
    </citation>
    <scope>NUCLEOTIDE SEQUENCE [LARGE SCALE GENOMIC DNA]</scope>
</reference>
<dbReference type="Pfam" id="PF01464">
    <property type="entry name" value="SLT"/>
    <property type="match status" value="1"/>
</dbReference>
<dbReference type="SUPFAM" id="SSF53955">
    <property type="entry name" value="Lysozyme-like"/>
    <property type="match status" value="1"/>
</dbReference>
<dbReference type="EMBL" id="KP890823">
    <property type="protein sequence ID" value="AKA61959.1"/>
    <property type="molecule type" value="Genomic_DNA"/>
</dbReference>
<dbReference type="Proteomes" id="UP000202749">
    <property type="component" value="Segment"/>
</dbReference>
<keyword evidence="3" id="KW-1185">Reference proteome</keyword>
<dbReference type="Gene3D" id="1.10.530.10">
    <property type="match status" value="1"/>
</dbReference>
<dbReference type="InterPro" id="IPR008258">
    <property type="entry name" value="Transglycosylase_SLT_dom_1"/>
</dbReference>
<sequence>MKYLTVLLLFVSISCSAVHLPDNLSYEQYDNLNYAYHFGQQFNKNGDPRDFEKDEDHLGYIFAAIAFKESSGYENPNLVVYRKNHHAYGMFQNYIKTIRNRLKQAGTPKADSDIIEELLDRSNSAYWSHVELKAWLKVHKGDINKALASYNAGYNWKYKAGQTYSYEVRTIAEYLKSKSIVGKTME</sequence>
<protein>
    <recommendedName>
        <fullName evidence="1">Transglycosylase SLT domain-containing protein</fullName>
    </recommendedName>
</protein>
<evidence type="ECO:0000259" key="1">
    <source>
        <dbReference type="Pfam" id="PF01464"/>
    </source>
</evidence>
<name>A0A0G2SS69_9CAUD</name>
<proteinExistence type="predicted"/>
<dbReference type="RefSeq" id="YP_009195515.1">
    <property type="nucleotide sequence ID" value="NC_028762.1"/>
</dbReference>
<evidence type="ECO:0000313" key="3">
    <source>
        <dbReference type="Proteomes" id="UP000202749"/>
    </source>
</evidence>
<feature type="domain" description="Transglycosylase SLT" evidence="1">
    <location>
        <begin position="60"/>
        <end position="161"/>
    </location>
</feature>